<protein>
    <recommendedName>
        <fullName evidence="3">Tetratricopeptide repeat protein</fullName>
    </recommendedName>
</protein>
<dbReference type="AlphaFoldDB" id="A0A7T2GKR9"/>
<sequence>MTFFLVGVSPAAMAAVQQQQAPAPAREYKLSKEERNGLAPLQAAVNAKDTAAATAALPAAQAAAKGADAQYVLGQLMLKLGIDSNNEAIQRQAIDRLLATASTPQKDLSTLYLNQAALADRAGDRKTAENALTKAAQISPNDPDVLLSLAELKVDGKKGAEAVDLISRAIDMRKAAGQPVPDTWYKRALSLAFQNKMAPQSVALGKALVAAYPTPTNWRDALLIYRDSSTLDAQAQLDLFRLMRAAKGLTGERDYFRFADQLKSGGFPGESKAVLDEGVAARHVDAAKSPFKELIAANTVQMKGDRESLGGLETKALASGTGQMALSTADAYYGYGDYAKAAALYRAALQKGGVDANLVNTRLGAALAQSGQKVEAEAALKAVQGPRADIAAFWMAWLNQRG</sequence>
<dbReference type="EMBL" id="CP065592">
    <property type="protein sequence ID" value="QPQ55678.1"/>
    <property type="molecule type" value="Genomic_DNA"/>
</dbReference>
<evidence type="ECO:0000313" key="1">
    <source>
        <dbReference type="EMBL" id="QPQ55678.1"/>
    </source>
</evidence>
<dbReference type="Gene3D" id="1.25.40.10">
    <property type="entry name" value="Tetratricopeptide repeat domain"/>
    <property type="match status" value="1"/>
</dbReference>
<keyword evidence="2" id="KW-1185">Reference proteome</keyword>
<dbReference type="Proteomes" id="UP000594873">
    <property type="component" value="Chromosome"/>
</dbReference>
<dbReference type="SUPFAM" id="SSF48452">
    <property type="entry name" value="TPR-like"/>
    <property type="match status" value="1"/>
</dbReference>
<accession>A0A7T2GKR9</accession>
<evidence type="ECO:0000313" key="2">
    <source>
        <dbReference type="Proteomes" id="UP000594873"/>
    </source>
</evidence>
<dbReference type="Pfam" id="PF14559">
    <property type="entry name" value="TPR_19"/>
    <property type="match status" value="1"/>
</dbReference>
<dbReference type="KEGG" id="sflv:IC614_03520"/>
<name>A0A7T2GKR9_9SPHN</name>
<reference evidence="1 2" key="1">
    <citation type="submission" date="2020-11" db="EMBL/GenBank/DDBJ databases">
        <title>Genome seq and assembly of Sphingosinicella sp.</title>
        <authorList>
            <person name="Chhetri G."/>
        </authorList>
    </citation>
    <scope>NUCLEOTIDE SEQUENCE [LARGE SCALE GENOMIC DNA]</scope>
    <source>
        <strain evidence="1 2">UDD2</strain>
    </source>
</reference>
<organism evidence="1 2">
    <name type="scientific">Allosphingosinicella flava</name>
    <dbReference type="NCBI Taxonomy" id="2771430"/>
    <lineage>
        <taxon>Bacteria</taxon>
        <taxon>Pseudomonadati</taxon>
        <taxon>Pseudomonadota</taxon>
        <taxon>Alphaproteobacteria</taxon>
        <taxon>Sphingomonadales</taxon>
        <taxon>Sphingomonadaceae</taxon>
        <taxon>Allosphingosinicella</taxon>
    </lineage>
</organism>
<evidence type="ECO:0008006" key="3">
    <source>
        <dbReference type="Google" id="ProtNLM"/>
    </source>
</evidence>
<gene>
    <name evidence="1" type="ORF">IC614_03520</name>
</gene>
<dbReference type="InterPro" id="IPR011990">
    <property type="entry name" value="TPR-like_helical_dom_sf"/>
</dbReference>
<proteinExistence type="predicted"/>